<comment type="catalytic activity">
    <reaction evidence="1">
        <text>adenosine(4) in tRNA(His) + S-adenosyl-L-methionine = 2'-O-methyladenosine(4) in tRNA(His) + S-adenosyl-L-homocysteine + H(+)</text>
        <dbReference type="Rhea" id="RHEA:43196"/>
        <dbReference type="Rhea" id="RHEA-COMP:10401"/>
        <dbReference type="Rhea" id="RHEA-COMP:10402"/>
        <dbReference type="ChEBI" id="CHEBI:15378"/>
        <dbReference type="ChEBI" id="CHEBI:57856"/>
        <dbReference type="ChEBI" id="CHEBI:59789"/>
        <dbReference type="ChEBI" id="CHEBI:74411"/>
        <dbReference type="ChEBI" id="CHEBI:74477"/>
        <dbReference type="EC" id="2.1.1.225"/>
    </reaction>
</comment>
<keyword evidence="1" id="KW-0863">Zinc-finger</keyword>
<dbReference type="AlphaFoldDB" id="A0A834F2Q3"/>
<dbReference type="GO" id="GO:0106050">
    <property type="term" value="F:tRNA 2'-O-methyltransferase activity"/>
    <property type="evidence" value="ECO:0007669"/>
    <property type="project" value="UniProtKB-UniRule"/>
</dbReference>
<accession>A0A834F2Q3</accession>
<dbReference type="PANTHER" id="PTHR12998">
    <property type="entry name" value="TRNA:M(4)X MODIFICATION ENZYME TRM13 HOMOLOG"/>
    <property type="match status" value="1"/>
</dbReference>
<feature type="compositionally biased region" description="Basic and acidic residues" evidence="2">
    <location>
        <begin position="54"/>
        <end position="72"/>
    </location>
</feature>
<comment type="caution">
    <text evidence="4">The sequence shown here is derived from an EMBL/GenBank/DDBJ whole genome shotgun (WGS) entry which is preliminary data.</text>
</comment>
<dbReference type="InterPro" id="IPR039044">
    <property type="entry name" value="Trm13"/>
</dbReference>
<proteinExistence type="inferred from homology"/>
<evidence type="ECO:0000313" key="5">
    <source>
        <dbReference type="Proteomes" id="UP000646548"/>
    </source>
</evidence>
<evidence type="ECO:0000256" key="2">
    <source>
        <dbReference type="SAM" id="MobiDB-lite"/>
    </source>
</evidence>
<keyword evidence="1" id="KW-0949">S-adenosyl-L-methionine</keyword>
<dbReference type="Proteomes" id="UP000646548">
    <property type="component" value="Unassembled WGS sequence"/>
</dbReference>
<protein>
    <recommendedName>
        <fullName evidence="1">tRNA:m(4)X modification enzyme TRM13</fullName>
        <ecNumber evidence="1">2.1.1.225</ecNumber>
    </recommendedName>
</protein>
<evidence type="ECO:0000259" key="3">
    <source>
        <dbReference type="Pfam" id="PF05206"/>
    </source>
</evidence>
<keyword evidence="1" id="KW-0819">tRNA processing</keyword>
<keyword evidence="1" id="KW-0479">Metal-binding</keyword>
<reference evidence="4" key="1">
    <citation type="journal article" name="BMC Genomics">
        <title>Long-read sequencing and de novo genome assembly of marine medaka (Oryzias melastigma).</title>
        <authorList>
            <person name="Liang P."/>
            <person name="Saqib H.S.A."/>
            <person name="Ni X."/>
            <person name="Shen Y."/>
        </authorList>
    </citation>
    <scope>NUCLEOTIDE SEQUENCE</scope>
    <source>
        <strain evidence="4">Bigg-433</strain>
    </source>
</reference>
<organism evidence="4 5">
    <name type="scientific">Oryzias melastigma</name>
    <name type="common">Marine medaka</name>
    <dbReference type="NCBI Taxonomy" id="30732"/>
    <lineage>
        <taxon>Eukaryota</taxon>
        <taxon>Metazoa</taxon>
        <taxon>Chordata</taxon>
        <taxon>Craniata</taxon>
        <taxon>Vertebrata</taxon>
        <taxon>Euteleostomi</taxon>
        <taxon>Actinopterygii</taxon>
        <taxon>Neopterygii</taxon>
        <taxon>Teleostei</taxon>
        <taxon>Neoteleostei</taxon>
        <taxon>Acanthomorphata</taxon>
        <taxon>Ovalentaria</taxon>
        <taxon>Atherinomorphae</taxon>
        <taxon>Beloniformes</taxon>
        <taxon>Adrianichthyidae</taxon>
        <taxon>Oryziinae</taxon>
        <taxon>Oryzias</taxon>
    </lineage>
</organism>
<keyword evidence="1" id="KW-0862">Zinc</keyword>
<dbReference type="GO" id="GO:0030488">
    <property type="term" value="P:tRNA methylation"/>
    <property type="evidence" value="ECO:0007669"/>
    <property type="project" value="InterPro"/>
</dbReference>
<dbReference type="EMBL" id="WKFB01000698">
    <property type="protein sequence ID" value="KAF6718741.1"/>
    <property type="molecule type" value="Genomic_DNA"/>
</dbReference>
<dbReference type="GO" id="GO:0008270">
    <property type="term" value="F:zinc ion binding"/>
    <property type="evidence" value="ECO:0007669"/>
    <property type="project" value="UniProtKB-KW"/>
</dbReference>
<keyword evidence="1" id="KW-0489">Methyltransferase</keyword>
<dbReference type="PANTHER" id="PTHR12998:SF0">
    <property type="entry name" value="TRNA:M(4)X MODIFICATION ENZYME TRM13 HOMOLOG"/>
    <property type="match status" value="1"/>
</dbReference>
<dbReference type="EC" id="2.1.1.225" evidence="1"/>
<comment type="function">
    <text evidence="1">tRNA methylase which 2'-O-methylates cytidine(4) in tRNA(Pro) and tRNA(Gly)(GCC), and adenosine(4) in tRNA(His).</text>
</comment>
<gene>
    <name evidence="4" type="ORF">FQA47_021290</name>
</gene>
<name>A0A834F2Q3_ORYME</name>
<sequence>MGNTRMQEFSLKGLQWYIQHLDLSKNRACGRAASVKLCPEGLGSEMFVGTSTLRDPESEPPPKRLKPSEPRAESGNQLIVPAPVWDLCSAWGGRCAANHRCEWRHFVGQQFFCKEDLGAAEFSAICRMSSWATCGLRAANQDSSSQHFDQSGKREEHETRRRKRTLFLSAAEREKIGHLCKRLIDSGRCDFLKSRGFSSRLTCYTDRQVTLENVLLTAVPVTLFHVLQLMFRQRKLLIFCSEV</sequence>
<comment type="catalytic activity">
    <reaction evidence="1">
        <text>cytidine(4) in tRNA(Pro) + S-adenosyl-L-methionine = 2'-O-methylcytidine(4) in tRNA(Pro) + S-adenosyl-L-homocysteine + H(+)</text>
        <dbReference type="Rhea" id="RHEA:32767"/>
        <dbReference type="Rhea" id="RHEA-COMP:10397"/>
        <dbReference type="Rhea" id="RHEA-COMP:10398"/>
        <dbReference type="ChEBI" id="CHEBI:15378"/>
        <dbReference type="ChEBI" id="CHEBI:57856"/>
        <dbReference type="ChEBI" id="CHEBI:59789"/>
        <dbReference type="ChEBI" id="CHEBI:74495"/>
        <dbReference type="ChEBI" id="CHEBI:82748"/>
        <dbReference type="EC" id="2.1.1.225"/>
    </reaction>
</comment>
<dbReference type="InterPro" id="IPR007871">
    <property type="entry name" value="Methyltransferase_TRM13"/>
</dbReference>
<keyword evidence="1" id="KW-0808">Transferase</keyword>
<feature type="region of interest" description="Disordered" evidence="2">
    <location>
        <begin position="50"/>
        <end position="73"/>
    </location>
</feature>
<feature type="domain" description="Methyltransferase TRM13" evidence="3">
    <location>
        <begin position="98"/>
        <end position="218"/>
    </location>
</feature>
<comment type="similarity">
    <text evidence="1">Belongs to the methyltransferase TRM13 family.</text>
</comment>
<dbReference type="Pfam" id="PF05206">
    <property type="entry name" value="TRM13"/>
    <property type="match status" value="1"/>
</dbReference>
<evidence type="ECO:0000256" key="1">
    <source>
        <dbReference type="RuleBase" id="RU367103"/>
    </source>
</evidence>
<evidence type="ECO:0000313" key="4">
    <source>
        <dbReference type="EMBL" id="KAF6718741.1"/>
    </source>
</evidence>
<comment type="catalytic activity">
    <reaction evidence="1">
        <text>cytidine(4) in tRNA(Gly)(GCC) + S-adenosyl-L-methionine = 2'-O-methylcytidine(4) in tRNA(Gly)(GCC) + S-adenosyl-L-homocysteine + H(+)</text>
        <dbReference type="Rhea" id="RHEA:43192"/>
        <dbReference type="Rhea" id="RHEA-COMP:10399"/>
        <dbReference type="Rhea" id="RHEA-COMP:10400"/>
        <dbReference type="ChEBI" id="CHEBI:15378"/>
        <dbReference type="ChEBI" id="CHEBI:57856"/>
        <dbReference type="ChEBI" id="CHEBI:59789"/>
        <dbReference type="ChEBI" id="CHEBI:74495"/>
        <dbReference type="ChEBI" id="CHEBI:82748"/>
        <dbReference type="EC" id="2.1.1.225"/>
    </reaction>
</comment>